<reference evidence="1" key="2">
    <citation type="journal article" date="2015" name="Fish Shellfish Immunol.">
        <title>Early steps in the European eel (Anguilla anguilla)-Vibrio vulnificus interaction in the gills: Role of the RtxA13 toxin.</title>
        <authorList>
            <person name="Callol A."/>
            <person name="Pajuelo D."/>
            <person name="Ebbesson L."/>
            <person name="Teles M."/>
            <person name="MacKenzie S."/>
            <person name="Amaro C."/>
        </authorList>
    </citation>
    <scope>NUCLEOTIDE SEQUENCE</scope>
</reference>
<dbReference type="AlphaFoldDB" id="A0A0E9VZX2"/>
<reference evidence="1" key="1">
    <citation type="submission" date="2014-11" db="EMBL/GenBank/DDBJ databases">
        <authorList>
            <person name="Amaro Gonzalez C."/>
        </authorList>
    </citation>
    <scope>NUCLEOTIDE SEQUENCE</scope>
</reference>
<protein>
    <submittedName>
        <fullName evidence="1">Uncharacterized protein</fullName>
    </submittedName>
</protein>
<proteinExistence type="predicted"/>
<name>A0A0E9VZX2_ANGAN</name>
<organism evidence="1">
    <name type="scientific">Anguilla anguilla</name>
    <name type="common">European freshwater eel</name>
    <name type="synonym">Muraena anguilla</name>
    <dbReference type="NCBI Taxonomy" id="7936"/>
    <lineage>
        <taxon>Eukaryota</taxon>
        <taxon>Metazoa</taxon>
        <taxon>Chordata</taxon>
        <taxon>Craniata</taxon>
        <taxon>Vertebrata</taxon>
        <taxon>Euteleostomi</taxon>
        <taxon>Actinopterygii</taxon>
        <taxon>Neopterygii</taxon>
        <taxon>Teleostei</taxon>
        <taxon>Anguilliformes</taxon>
        <taxon>Anguillidae</taxon>
        <taxon>Anguilla</taxon>
    </lineage>
</organism>
<evidence type="ECO:0000313" key="1">
    <source>
        <dbReference type="EMBL" id="JAH83636.1"/>
    </source>
</evidence>
<dbReference type="EMBL" id="GBXM01024941">
    <property type="protein sequence ID" value="JAH83636.1"/>
    <property type="molecule type" value="Transcribed_RNA"/>
</dbReference>
<accession>A0A0E9VZX2</accession>
<sequence>MYAIPILVSHRVRLLLPHYDGVLAFPCNPRASKHIVSFNNCEVFMSS</sequence>